<dbReference type="Pfam" id="PF05974">
    <property type="entry name" value="DUF892"/>
    <property type="match status" value="1"/>
</dbReference>
<dbReference type="InterPro" id="IPR009078">
    <property type="entry name" value="Ferritin-like_SF"/>
</dbReference>
<dbReference type="AlphaFoldDB" id="A0A560J600"/>
<accession>A0A560J600</accession>
<reference evidence="1 2" key="1">
    <citation type="submission" date="2019-06" db="EMBL/GenBank/DDBJ databases">
        <title>Genomic Encyclopedia of Type Strains, Phase IV (KMG-V): Genome sequencing to study the core and pangenomes of soil and plant-associated prokaryotes.</title>
        <authorList>
            <person name="Whitman W."/>
        </authorList>
    </citation>
    <scope>NUCLEOTIDE SEQUENCE [LARGE SCALE GENOMIC DNA]</scope>
    <source>
        <strain evidence="1 2">BR 11140</strain>
    </source>
</reference>
<organism evidence="1 2">
    <name type="scientific">Nitrospirillum amazonense</name>
    <dbReference type="NCBI Taxonomy" id="28077"/>
    <lineage>
        <taxon>Bacteria</taxon>
        <taxon>Pseudomonadati</taxon>
        <taxon>Pseudomonadota</taxon>
        <taxon>Alphaproteobacteria</taxon>
        <taxon>Rhodospirillales</taxon>
        <taxon>Azospirillaceae</taxon>
        <taxon>Nitrospirillum</taxon>
    </lineage>
</organism>
<protein>
    <submittedName>
        <fullName evidence="1">Ferritin-like metal-binding protein YciE</fullName>
    </submittedName>
</protein>
<name>A0A560J600_9PROT</name>
<dbReference type="Gene3D" id="1.20.1260.10">
    <property type="match status" value="1"/>
</dbReference>
<dbReference type="CDD" id="cd00657">
    <property type="entry name" value="Ferritin_like"/>
    <property type="match status" value="1"/>
</dbReference>
<evidence type="ECO:0000313" key="2">
    <source>
        <dbReference type="Proteomes" id="UP000318050"/>
    </source>
</evidence>
<dbReference type="InterPro" id="IPR012347">
    <property type="entry name" value="Ferritin-like"/>
</dbReference>
<dbReference type="InterPro" id="IPR010287">
    <property type="entry name" value="DUF892_YciF-like"/>
</dbReference>
<sequence>MATNEEHLLDWLRDAHAMEQQAETMMTAMCERIENYPPVRDKLREHIAETRAQAQRLESCLARLGGDTSTLKDIAGRATAFGQGLGGMFVSDEIIKGALASFAFENMEIASYTILIAAADAVGDAETRDLCEQSLREEQAMAAWLAEHLPALTKKYLVRDEVMEEGGKR</sequence>
<dbReference type="SUPFAM" id="SSF47240">
    <property type="entry name" value="Ferritin-like"/>
    <property type="match status" value="1"/>
</dbReference>
<dbReference type="OrthoDB" id="7273732at2"/>
<dbReference type="EMBL" id="VITT01000002">
    <property type="protein sequence ID" value="TWB64000.1"/>
    <property type="molecule type" value="Genomic_DNA"/>
</dbReference>
<dbReference type="Proteomes" id="UP000318050">
    <property type="component" value="Unassembled WGS sequence"/>
</dbReference>
<comment type="caution">
    <text evidence="1">The sequence shown here is derived from an EMBL/GenBank/DDBJ whole genome shotgun (WGS) entry which is preliminary data.</text>
</comment>
<evidence type="ECO:0000313" key="1">
    <source>
        <dbReference type="EMBL" id="TWB64000.1"/>
    </source>
</evidence>
<gene>
    <name evidence="1" type="ORF">FBZ92_102178</name>
</gene>
<proteinExistence type="predicted"/>